<evidence type="ECO:0000256" key="1">
    <source>
        <dbReference type="SAM" id="SignalP"/>
    </source>
</evidence>
<dbReference type="Proteomes" id="UP000241803">
    <property type="component" value="Unassembled WGS sequence"/>
</dbReference>
<evidence type="ECO:0000259" key="2">
    <source>
        <dbReference type="Pfam" id="PF13827"/>
    </source>
</evidence>
<dbReference type="EMBL" id="PYOC01000001">
    <property type="protein sequence ID" value="PSV49446.1"/>
    <property type="molecule type" value="Genomic_DNA"/>
</dbReference>
<dbReference type="Pfam" id="PF13827">
    <property type="entry name" value="DUF4189"/>
    <property type="match status" value="1"/>
</dbReference>
<organism evidence="3 4">
    <name type="scientific">Photobacterium indicum</name>
    <dbReference type="NCBI Taxonomy" id="81447"/>
    <lineage>
        <taxon>Bacteria</taxon>
        <taxon>Pseudomonadati</taxon>
        <taxon>Pseudomonadota</taxon>
        <taxon>Gammaproteobacteria</taxon>
        <taxon>Vibrionales</taxon>
        <taxon>Vibrionaceae</taxon>
        <taxon>Photobacterium</taxon>
    </lineage>
</organism>
<feature type="domain" description="DUF4189" evidence="2">
    <location>
        <begin position="31"/>
        <end position="131"/>
    </location>
</feature>
<keyword evidence="1" id="KW-0732">Signal</keyword>
<feature type="signal peptide" evidence="1">
    <location>
        <begin position="1"/>
        <end position="24"/>
    </location>
</feature>
<sequence>MDMVMKKMMFLSLLLVSASFQAHSSNDGTSYAALSMDKLNGFYYGWSHDYPTRSDAADKAKSECKKAGGKNCSVVLEFSGNGYGYYYTVSGKDGSAYGWAAYQKKEDAQQRALNECTQRANGKPCDNFVWASNSGTKEQFELISNSSKGLCYGIVVQNCGTEKSKSFRTSNNLPYGVRAWTRPFTFKVPICYNTKMYVKNGKLEEDGSRSLKKEPEIVSAVIALEKELTKIIKRDAPRICNKRELTMMKTWVSEEGMRESMGYENSKPAPGNRGGRLYKEVSVPIAVDYIDLKLNDGLQWD</sequence>
<gene>
    <name evidence="3" type="ORF">C9J47_02455</name>
</gene>
<accession>A0A2T3LDK7</accession>
<feature type="chain" id="PRO_5015748223" description="DUF4189 domain-containing protein" evidence="1">
    <location>
        <begin position="25"/>
        <end position="301"/>
    </location>
</feature>
<comment type="caution">
    <text evidence="3">The sequence shown here is derived from an EMBL/GenBank/DDBJ whole genome shotgun (WGS) entry which is preliminary data.</text>
</comment>
<name>A0A2T3LDK7_9GAMM</name>
<proteinExistence type="predicted"/>
<dbReference type="InterPro" id="IPR025240">
    <property type="entry name" value="DUF4189"/>
</dbReference>
<keyword evidence="4" id="KW-1185">Reference proteome</keyword>
<reference evidence="3 4" key="1">
    <citation type="submission" date="2018-03" db="EMBL/GenBank/DDBJ databases">
        <title>Whole genome sequencing of Histamine producing bacteria.</title>
        <authorList>
            <person name="Butler K."/>
        </authorList>
    </citation>
    <scope>NUCLEOTIDE SEQUENCE [LARGE SCALE GENOMIC DNA]</scope>
    <source>
        <strain evidence="3 4">ATCC 19614</strain>
    </source>
</reference>
<evidence type="ECO:0000313" key="3">
    <source>
        <dbReference type="EMBL" id="PSV49446.1"/>
    </source>
</evidence>
<evidence type="ECO:0000313" key="4">
    <source>
        <dbReference type="Proteomes" id="UP000241803"/>
    </source>
</evidence>
<protein>
    <recommendedName>
        <fullName evidence="2">DUF4189 domain-containing protein</fullName>
    </recommendedName>
</protein>
<dbReference type="AlphaFoldDB" id="A0A2T3LDK7"/>